<dbReference type="RefSeq" id="XP_053020895.1">
    <property type="nucleotide sequence ID" value="XM_053169727.1"/>
</dbReference>
<organism evidence="2 3">
    <name type="scientific">Puccinia triticina</name>
    <dbReference type="NCBI Taxonomy" id="208348"/>
    <lineage>
        <taxon>Eukaryota</taxon>
        <taxon>Fungi</taxon>
        <taxon>Dikarya</taxon>
        <taxon>Basidiomycota</taxon>
        <taxon>Pucciniomycotina</taxon>
        <taxon>Pucciniomycetes</taxon>
        <taxon>Pucciniales</taxon>
        <taxon>Pucciniaceae</taxon>
        <taxon>Puccinia</taxon>
    </lineage>
</organism>
<feature type="compositionally biased region" description="Low complexity" evidence="1">
    <location>
        <begin position="53"/>
        <end position="73"/>
    </location>
</feature>
<feature type="region of interest" description="Disordered" evidence="1">
    <location>
        <begin position="1"/>
        <end position="98"/>
    </location>
</feature>
<evidence type="ECO:0000256" key="1">
    <source>
        <dbReference type="SAM" id="MobiDB-lite"/>
    </source>
</evidence>
<name>A0ABY7CNH4_9BASI</name>
<keyword evidence="3" id="KW-1185">Reference proteome</keyword>
<proteinExistence type="predicted"/>
<dbReference type="EMBL" id="CP110425">
    <property type="protein sequence ID" value="WAQ85340.1"/>
    <property type="molecule type" value="Genomic_DNA"/>
</dbReference>
<dbReference type="GeneID" id="77810622"/>
<protein>
    <submittedName>
        <fullName evidence="2">Uncharacterized protein</fullName>
    </submittedName>
</protein>
<feature type="compositionally biased region" description="Polar residues" evidence="1">
    <location>
        <begin position="17"/>
        <end position="28"/>
    </location>
</feature>
<evidence type="ECO:0000313" key="2">
    <source>
        <dbReference type="EMBL" id="WAQ85340.1"/>
    </source>
</evidence>
<reference evidence="2" key="1">
    <citation type="submission" date="2022-10" db="EMBL/GenBank/DDBJ databases">
        <title>Puccinia triticina Genome sequencing and assembly.</title>
        <authorList>
            <person name="Li C."/>
        </authorList>
    </citation>
    <scope>NUCLEOTIDE SEQUENCE</scope>
    <source>
        <strain evidence="2">Pt15</strain>
    </source>
</reference>
<dbReference type="Proteomes" id="UP001164743">
    <property type="component" value="Chromosome 5A"/>
</dbReference>
<sequence length="122" mass="12852">MGLQSPAHRLAAAAKSPNGSPGNHNLNDLQLGADQRALGIRPGPARLDQQQDPGPHVGHRLGLLGLHQLRPQQSTQRLSPSKAGAESPEETSASDQDLLGWINNKIRARTSATALDFSGSIS</sequence>
<accession>A0ABY7CNH4</accession>
<evidence type="ECO:0000313" key="3">
    <source>
        <dbReference type="Proteomes" id="UP001164743"/>
    </source>
</evidence>
<gene>
    <name evidence="2" type="ORF">PtA15_5A915</name>
</gene>